<comment type="caution">
    <text evidence="3">The sequence shown here is derived from an EMBL/GenBank/DDBJ whole genome shotgun (WGS) entry which is preliminary data.</text>
</comment>
<protein>
    <recommendedName>
        <fullName evidence="2">Germinal-centre associated nuclear protein MCM3AP domain-containing protein</fullName>
    </recommendedName>
</protein>
<sequence length="643" mass="70177">MRRGAVHQMRVQSFYQQLLEETCWKPLDLPALATENVPNPTDRIFWKVLLLLPSEREAGPADRILSDWLEVKLGADSDSEEQRDGTLRTLCVSNSLQDNEHRTHKVHITVKALMEEELISDFLLVFIPESTSDLQGSQQVEPEGPGPFWTRTSSSTVSPPVLLSLSDQLTQAVRWLLARRPLTPPLSCRPLVQLVEAALSREFCPRVYSDRQNRAAAGLPRQGPAPAVRLYNAVLAHVADGVASPELSCLSWPPAEFSEPETREVVPHLGWNSAPQLDWLRAALLGLQLPEWEELPAADSWPDLCAAIFRYAAHVPTSRHSQPLLMSRLENLLERVRLTPPLARRHRPGPTQGGVGPGAACSPIPWDDVVLIFIDHKLKDWQPAGPPAAPDSLTADGEVLVFFPSGSLDGFRPPAEWVLAVDRTHRETQQEEEEGWAPGPSALRSAPALRQKLFHSRVEAPDSPGAPDAPGAPEGLGAPPPCLDITHTPSTEELLAHRVLQNLEEEKAESRRSLEQLQRWLDGDPLDHLVTPLFIPSSTLLSSPSTMRVSAPAAAAQVPSSSSSSSSSSLKPETEERVDGASWAAGSGSSRSGSSRSGSSGSAAPPVPLAQRLQELQQQIVASREEERACRLKLSSLLSIVDD</sequence>
<name>A0A315VSI0_GAMAF</name>
<organism evidence="3 4">
    <name type="scientific">Gambusia affinis</name>
    <name type="common">Western mosquitofish</name>
    <name type="synonym">Heterandria affinis</name>
    <dbReference type="NCBI Taxonomy" id="33528"/>
    <lineage>
        <taxon>Eukaryota</taxon>
        <taxon>Metazoa</taxon>
        <taxon>Chordata</taxon>
        <taxon>Craniata</taxon>
        <taxon>Vertebrata</taxon>
        <taxon>Euteleostomi</taxon>
        <taxon>Actinopterygii</taxon>
        <taxon>Neopterygii</taxon>
        <taxon>Teleostei</taxon>
        <taxon>Neoteleostei</taxon>
        <taxon>Acanthomorphata</taxon>
        <taxon>Ovalentaria</taxon>
        <taxon>Atherinomorphae</taxon>
        <taxon>Cyprinodontiformes</taxon>
        <taxon>Poeciliidae</taxon>
        <taxon>Poeciliinae</taxon>
        <taxon>Gambusia</taxon>
    </lineage>
</organism>
<feature type="region of interest" description="Disordered" evidence="1">
    <location>
        <begin position="134"/>
        <end position="153"/>
    </location>
</feature>
<dbReference type="InterPro" id="IPR031907">
    <property type="entry name" value="MCM3AP_GANP"/>
</dbReference>
<feature type="region of interest" description="Disordered" evidence="1">
    <location>
        <begin position="552"/>
        <end position="610"/>
    </location>
</feature>
<evidence type="ECO:0000313" key="4">
    <source>
        <dbReference type="Proteomes" id="UP000250572"/>
    </source>
</evidence>
<feature type="domain" description="Germinal-centre associated nuclear protein MCM3AP" evidence="2">
    <location>
        <begin position="166"/>
        <end position="638"/>
    </location>
</feature>
<dbReference type="AlphaFoldDB" id="A0A315VSI0"/>
<evidence type="ECO:0000259" key="2">
    <source>
        <dbReference type="Pfam" id="PF16769"/>
    </source>
</evidence>
<feature type="region of interest" description="Disordered" evidence="1">
    <location>
        <begin position="458"/>
        <end position="487"/>
    </location>
</feature>
<proteinExistence type="predicted"/>
<dbReference type="Proteomes" id="UP000250572">
    <property type="component" value="Unassembled WGS sequence"/>
</dbReference>
<evidence type="ECO:0000256" key="1">
    <source>
        <dbReference type="SAM" id="MobiDB-lite"/>
    </source>
</evidence>
<feature type="compositionally biased region" description="Low complexity" evidence="1">
    <location>
        <begin position="580"/>
        <end position="604"/>
    </location>
</feature>
<dbReference type="Pfam" id="PF16769">
    <property type="entry name" value="MCM3AP_GANP"/>
    <property type="match status" value="2"/>
</dbReference>
<dbReference type="EMBL" id="NHOQ01001193">
    <property type="protein sequence ID" value="PWA26268.1"/>
    <property type="molecule type" value="Genomic_DNA"/>
</dbReference>
<accession>A0A315VSI0</accession>
<reference evidence="3 4" key="1">
    <citation type="journal article" date="2018" name="G3 (Bethesda)">
        <title>A High-Quality Reference Genome for the Invasive Mosquitofish Gambusia affinis Using a Chicago Library.</title>
        <authorList>
            <person name="Hoffberg S.L."/>
            <person name="Troendle N.J."/>
            <person name="Glenn T.C."/>
            <person name="Mahmud O."/>
            <person name="Louha S."/>
            <person name="Chalopin D."/>
            <person name="Bennetzen J.L."/>
            <person name="Mauricio R."/>
        </authorList>
    </citation>
    <scope>NUCLEOTIDE SEQUENCE [LARGE SCALE GENOMIC DNA]</scope>
    <source>
        <strain evidence="3">NE01/NJP1002.9</strain>
        <tissue evidence="3">Muscle</tissue>
    </source>
</reference>
<gene>
    <name evidence="3" type="ORF">CCH79_00013776</name>
</gene>
<feature type="compositionally biased region" description="Low complexity" evidence="1">
    <location>
        <begin position="461"/>
        <end position="477"/>
    </location>
</feature>
<feature type="domain" description="Germinal-centre associated nuclear protein MCM3AP" evidence="2">
    <location>
        <begin position="1"/>
        <end position="112"/>
    </location>
</feature>
<keyword evidence="4" id="KW-1185">Reference proteome</keyword>
<feature type="compositionally biased region" description="Low complexity" evidence="1">
    <location>
        <begin position="552"/>
        <end position="569"/>
    </location>
</feature>
<evidence type="ECO:0000313" key="3">
    <source>
        <dbReference type="EMBL" id="PWA26268.1"/>
    </source>
</evidence>